<dbReference type="AlphaFoldDB" id="A0A5D4S0W0"/>
<evidence type="ECO:0000313" key="2">
    <source>
        <dbReference type="Proteomes" id="UP000323732"/>
    </source>
</evidence>
<dbReference type="Proteomes" id="UP000323732">
    <property type="component" value="Unassembled WGS sequence"/>
</dbReference>
<evidence type="ECO:0000313" key="1">
    <source>
        <dbReference type="EMBL" id="TYS55738.1"/>
    </source>
</evidence>
<dbReference type="RefSeq" id="WP_148951101.1">
    <property type="nucleotide sequence ID" value="NZ_VTES01000015.1"/>
</dbReference>
<proteinExistence type="predicted"/>
<gene>
    <name evidence="1" type="ORF">FZD47_25255</name>
</gene>
<accession>A0A5D4S0W0</accession>
<name>A0A5D4S0W0_9BACI</name>
<reference evidence="1 2" key="1">
    <citation type="submission" date="2019-08" db="EMBL/GenBank/DDBJ databases">
        <title>Bacillus genomes from the desert of Cuatro Cienegas, Coahuila.</title>
        <authorList>
            <person name="Olmedo-Alvarez G."/>
        </authorList>
    </citation>
    <scope>NUCLEOTIDE SEQUENCE [LARGE SCALE GENOMIC DNA]</scope>
    <source>
        <strain evidence="1 2">CH37_1T</strain>
    </source>
</reference>
<sequence>MTFVPKLDWREDDDVTEDHINRWEQGIADAQSKEEFKDHLQSGAPHQYGGKFEWRYNPVTNSLDLVMLS</sequence>
<protein>
    <submittedName>
        <fullName evidence="1">Uncharacterized protein</fullName>
    </submittedName>
</protein>
<organism evidence="1 2">
    <name type="scientific">Bacillus infantis</name>
    <dbReference type="NCBI Taxonomy" id="324767"/>
    <lineage>
        <taxon>Bacteria</taxon>
        <taxon>Bacillati</taxon>
        <taxon>Bacillota</taxon>
        <taxon>Bacilli</taxon>
        <taxon>Bacillales</taxon>
        <taxon>Bacillaceae</taxon>
        <taxon>Bacillus</taxon>
    </lineage>
</organism>
<dbReference type="EMBL" id="VTES01000015">
    <property type="protein sequence ID" value="TYS55738.1"/>
    <property type="molecule type" value="Genomic_DNA"/>
</dbReference>
<comment type="caution">
    <text evidence="1">The sequence shown here is derived from an EMBL/GenBank/DDBJ whole genome shotgun (WGS) entry which is preliminary data.</text>
</comment>